<keyword evidence="1" id="KW-0812">Transmembrane</keyword>
<keyword evidence="3" id="KW-1185">Reference proteome</keyword>
<feature type="transmembrane region" description="Helical" evidence="1">
    <location>
        <begin position="29"/>
        <end position="52"/>
    </location>
</feature>
<evidence type="ECO:0000313" key="2">
    <source>
        <dbReference type="EMBL" id="PMC78754.1"/>
    </source>
</evidence>
<dbReference type="OrthoDB" id="4424890at2"/>
<dbReference type="Proteomes" id="UP000235701">
    <property type="component" value="Unassembled WGS sequence"/>
</dbReference>
<gene>
    <name evidence="2" type="ORF">CJ191_08805</name>
</gene>
<evidence type="ECO:0000313" key="3">
    <source>
        <dbReference type="Proteomes" id="UP000235701"/>
    </source>
</evidence>
<evidence type="ECO:0000256" key="1">
    <source>
        <dbReference type="SAM" id="Phobius"/>
    </source>
</evidence>
<accession>A0A2N6UAY0</accession>
<keyword evidence="1" id="KW-1133">Transmembrane helix</keyword>
<feature type="transmembrane region" description="Helical" evidence="1">
    <location>
        <begin position="80"/>
        <end position="101"/>
    </location>
</feature>
<proteinExistence type="predicted"/>
<reference evidence="2 3" key="1">
    <citation type="submission" date="2017-09" db="EMBL/GenBank/DDBJ databases">
        <title>Bacterial strain isolated from the female urinary microbiota.</title>
        <authorList>
            <person name="Thomas-White K."/>
            <person name="Kumar N."/>
            <person name="Forster S."/>
            <person name="Putonti C."/>
            <person name="Lawley T."/>
            <person name="Wolfe A.J."/>
        </authorList>
    </citation>
    <scope>NUCLEOTIDE SEQUENCE [LARGE SCALE GENOMIC DNA]</scope>
    <source>
        <strain evidence="2 3">UMB0240</strain>
    </source>
</reference>
<dbReference type="PANTHER" id="PTHR37814">
    <property type="entry name" value="CONSERVED MEMBRANE PROTEIN"/>
    <property type="match status" value="1"/>
</dbReference>
<name>A0A2N6UAY0_9LACT</name>
<protein>
    <submittedName>
        <fullName evidence="2">Uncharacterized protein</fullName>
    </submittedName>
</protein>
<dbReference type="InterPro" id="IPR038728">
    <property type="entry name" value="YkvI-like"/>
</dbReference>
<dbReference type="AlphaFoldDB" id="A0A2N6UAY0"/>
<comment type="caution">
    <text evidence="2">The sequence shown here is derived from an EMBL/GenBank/DDBJ whole genome shotgun (WGS) entry which is preliminary data.</text>
</comment>
<dbReference type="PANTHER" id="PTHR37814:SF1">
    <property type="entry name" value="MEMBRANE PROTEIN"/>
    <property type="match status" value="1"/>
</dbReference>
<sequence length="103" mass="11718">MVMAGAMMASLIGSGYATGQEVIQYFVSKGWMGLVSIFVMFLCFAFMGYTLFTTGYRHQDKLENTNDIFELYSNKMIGKFYEYLSIVVIFLTYTVMIAGPVRH</sequence>
<dbReference type="RefSeq" id="WP_102199543.1">
    <property type="nucleotide sequence ID" value="NZ_PNHQ01000033.1"/>
</dbReference>
<dbReference type="EMBL" id="PNHQ01000033">
    <property type="protein sequence ID" value="PMC78754.1"/>
    <property type="molecule type" value="Genomic_DNA"/>
</dbReference>
<keyword evidence="1" id="KW-0472">Membrane</keyword>
<organism evidence="2 3">
    <name type="scientific">Aerococcus viridans</name>
    <dbReference type="NCBI Taxonomy" id="1377"/>
    <lineage>
        <taxon>Bacteria</taxon>
        <taxon>Bacillati</taxon>
        <taxon>Bacillota</taxon>
        <taxon>Bacilli</taxon>
        <taxon>Lactobacillales</taxon>
        <taxon>Aerococcaceae</taxon>
        <taxon>Aerococcus</taxon>
    </lineage>
</organism>